<protein>
    <submittedName>
        <fullName evidence="1">Uncharacterized protein</fullName>
    </submittedName>
</protein>
<name>A0ABP0EB48_9ASCO</name>
<gene>
    <name evidence="1" type="ORF">CAAN4_C08482</name>
</gene>
<evidence type="ECO:0000313" key="2">
    <source>
        <dbReference type="Proteomes" id="UP001497600"/>
    </source>
</evidence>
<proteinExistence type="predicted"/>
<keyword evidence="2" id="KW-1185">Reference proteome</keyword>
<reference evidence="1 2" key="1">
    <citation type="submission" date="2024-01" db="EMBL/GenBank/DDBJ databases">
        <authorList>
            <consortium name="Genoscope - CEA"/>
            <person name="William W."/>
        </authorList>
    </citation>
    <scope>NUCLEOTIDE SEQUENCE [LARGE SCALE GENOMIC DNA]</scope>
    <source>
        <strain evidence="1 2">29B2s-10</strain>
    </source>
</reference>
<sequence length="207" mass="21856">MASTASGPRSASGAAHRPRRVGLLCGAAGRSAGPSLGESHCVVPGSSTRRPPVVRAFLDRGTRPPRLVAHGVPAERLADPVGWYYSLPCGATGRSAGPCSGRATAWCLAPLGPIGPSPVFPCQRNMALTASGPRSASRAACRLRRAVLHSLPYVTFRPVFLSSSNTLYILRTTLLVPSVQKSVQSCTLTVFFFFAPKIKLVKMFSPL</sequence>
<evidence type="ECO:0000313" key="1">
    <source>
        <dbReference type="EMBL" id="CAK7900686.1"/>
    </source>
</evidence>
<organism evidence="1 2">
    <name type="scientific">[Candida] anglica</name>
    <dbReference type="NCBI Taxonomy" id="148631"/>
    <lineage>
        <taxon>Eukaryota</taxon>
        <taxon>Fungi</taxon>
        <taxon>Dikarya</taxon>
        <taxon>Ascomycota</taxon>
        <taxon>Saccharomycotina</taxon>
        <taxon>Pichiomycetes</taxon>
        <taxon>Debaryomycetaceae</taxon>
        <taxon>Kurtzmaniella</taxon>
    </lineage>
</organism>
<dbReference type="Proteomes" id="UP001497600">
    <property type="component" value="Chromosome C"/>
</dbReference>
<accession>A0ABP0EB48</accession>
<dbReference type="EMBL" id="OZ004255">
    <property type="protein sequence ID" value="CAK7900686.1"/>
    <property type="molecule type" value="Genomic_DNA"/>
</dbReference>